<protein>
    <submittedName>
        <fullName evidence="10">Asparagine synthase domain-containing protein</fullName>
    </submittedName>
</protein>
<evidence type="ECO:0000259" key="9">
    <source>
        <dbReference type="PROSITE" id="PS51278"/>
    </source>
</evidence>
<evidence type="ECO:0000313" key="11">
    <source>
        <dbReference type="Proteomes" id="UP000824596"/>
    </source>
</evidence>
<dbReference type="CDD" id="cd01991">
    <property type="entry name" value="Asn_synthase_B_C"/>
    <property type="match status" value="1"/>
</dbReference>
<dbReference type="Pfam" id="PF13537">
    <property type="entry name" value="GATase_7"/>
    <property type="match status" value="1"/>
</dbReference>
<sequence>MCGIVASCRCPSLSQHLQHGLDAIKHRGPDGSGTWVSQDGSIGLGHCRLSINDLSPLGAQPIHNADSIHAVVNGEIYDFDRLRDICASEHGYRFTGHSDSELVVALYQIHGAPGLFEHLRGEFAFVLVDQRPGSQRVIAVRDRFGIKPLVWTTVGDRVVLAAEAKALKPLGWQPEWDVQSITDSGWLVDERTVFKNVQSVKPGHWMEITDGRGIQMHQYWDADFPDKTIVETRTIEEMVQGVRERLINAVRLRMRADVPIGVYLSGGIDSSAIAGIVTHLARTENVKIGSDKATQVACFSVQFPEASGYDESDIADRTANWLGIEIHRHNADEQRLADDFVDAAYHNEQHHMDLNSVAKFALSSLPQQQGLKVVLTGEGSDEHFGGYAFLTHQYLYEPDLAMPNILADDTKLRGDRAEMSHSIEARTPFLDHSLTEYVNSLPPSTKLSAPRRAIVEKWILREAVRPFVTDEVYRRRKRLLTREAVEELGFVDYAVVEAALESAFGETPDQVAFRTLNYTGGWVAIGQRLGVKKATVEESNWSWV</sequence>
<name>A0A9P8MQ55_9HYPO</name>
<dbReference type="Proteomes" id="UP000824596">
    <property type="component" value="Unassembled WGS sequence"/>
</dbReference>
<feature type="binding site" evidence="7">
    <location>
        <position position="99"/>
    </location>
    <ligand>
        <name>L-glutamine</name>
        <dbReference type="ChEBI" id="CHEBI:58359"/>
    </ligand>
</feature>
<dbReference type="GeneID" id="68359974"/>
<evidence type="ECO:0000256" key="6">
    <source>
        <dbReference type="PIRSR" id="PIRSR001589-1"/>
    </source>
</evidence>
<keyword evidence="3 5" id="KW-0067">ATP-binding</keyword>
<dbReference type="GO" id="GO:0006529">
    <property type="term" value="P:asparagine biosynthetic process"/>
    <property type="evidence" value="ECO:0007669"/>
    <property type="project" value="UniProtKB-KW"/>
</dbReference>
<dbReference type="InterPro" id="IPR051786">
    <property type="entry name" value="ASN_synthetase/amidase"/>
</dbReference>
<comment type="caution">
    <text evidence="10">The sequence shown here is derived from an EMBL/GenBank/DDBJ whole genome shotgun (WGS) entry which is preliminary data.</text>
</comment>
<dbReference type="InterPro" id="IPR006426">
    <property type="entry name" value="Asn_synth_AEB"/>
</dbReference>
<dbReference type="PANTHER" id="PTHR43284:SF1">
    <property type="entry name" value="ASPARAGINE SYNTHETASE"/>
    <property type="match status" value="1"/>
</dbReference>
<dbReference type="AlphaFoldDB" id="A0A9P8MQ55"/>
<dbReference type="CDD" id="cd00712">
    <property type="entry name" value="AsnB"/>
    <property type="match status" value="1"/>
</dbReference>
<keyword evidence="4 6" id="KW-0315">Glutamine amidotransferase</keyword>
<keyword evidence="2 5" id="KW-0547">Nucleotide-binding</keyword>
<keyword evidence="6" id="KW-0028">Amino-acid biosynthesis</keyword>
<dbReference type="PANTHER" id="PTHR43284">
    <property type="entry name" value="ASPARAGINE SYNTHETASE (GLUTAMINE-HYDROLYZING)"/>
    <property type="match status" value="1"/>
</dbReference>
<dbReference type="RefSeq" id="XP_044715665.1">
    <property type="nucleotide sequence ID" value="XM_044869316.1"/>
</dbReference>
<dbReference type="Gene3D" id="3.40.50.620">
    <property type="entry name" value="HUPs"/>
    <property type="match status" value="1"/>
</dbReference>
<evidence type="ECO:0000256" key="1">
    <source>
        <dbReference type="ARBA" id="ARBA00005752"/>
    </source>
</evidence>
<comment type="similarity">
    <text evidence="1">Belongs to the asparagine synthetase family.</text>
</comment>
<dbReference type="InterPro" id="IPR001962">
    <property type="entry name" value="Asn_synthase"/>
</dbReference>
<evidence type="ECO:0000256" key="8">
    <source>
        <dbReference type="PIRSR" id="PIRSR001589-3"/>
    </source>
</evidence>
<reference evidence="10" key="1">
    <citation type="submission" date="2021-09" db="EMBL/GenBank/DDBJ databases">
        <title>A high-quality genome of the endoparasitic fungus Hirsutella rhossiliensis with a comparison of Hirsutella genomes reveals transposable elements contributing to genome size variation.</title>
        <authorList>
            <person name="Lin R."/>
            <person name="Jiao Y."/>
            <person name="Sun X."/>
            <person name="Ling J."/>
            <person name="Xie B."/>
            <person name="Cheng X."/>
        </authorList>
    </citation>
    <scope>NUCLEOTIDE SEQUENCE</scope>
    <source>
        <strain evidence="10">HR02</strain>
    </source>
</reference>
<dbReference type="Pfam" id="PF00733">
    <property type="entry name" value="Asn_synthase"/>
    <property type="match status" value="2"/>
</dbReference>
<dbReference type="PROSITE" id="PS51278">
    <property type="entry name" value="GATASE_TYPE_2"/>
    <property type="match status" value="1"/>
</dbReference>
<dbReference type="GO" id="GO:0005829">
    <property type="term" value="C:cytosol"/>
    <property type="evidence" value="ECO:0007669"/>
    <property type="project" value="TreeGrafter"/>
</dbReference>
<dbReference type="Gene3D" id="3.60.20.10">
    <property type="entry name" value="Glutamine Phosphoribosylpyrophosphate, subunit 1, domain 1"/>
    <property type="match status" value="1"/>
</dbReference>
<dbReference type="NCBIfam" id="TIGR01536">
    <property type="entry name" value="asn_synth_AEB"/>
    <property type="match status" value="1"/>
</dbReference>
<dbReference type="PIRSF" id="PIRSF001589">
    <property type="entry name" value="Asn_synthetase_glu-h"/>
    <property type="match status" value="1"/>
</dbReference>
<feature type="domain" description="Glutamine amidotransferase type-2" evidence="9">
    <location>
        <begin position="2"/>
        <end position="211"/>
    </location>
</feature>
<feature type="binding site" evidence="7">
    <location>
        <position position="301"/>
    </location>
    <ligand>
        <name>ATP</name>
        <dbReference type="ChEBI" id="CHEBI:30616"/>
    </ligand>
</feature>
<accession>A0A9P8MQ55</accession>
<dbReference type="InterPro" id="IPR014729">
    <property type="entry name" value="Rossmann-like_a/b/a_fold"/>
</dbReference>
<organism evidence="10 11">
    <name type="scientific">Hirsutella rhossiliensis</name>
    <dbReference type="NCBI Taxonomy" id="111463"/>
    <lineage>
        <taxon>Eukaryota</taxon>
        <taxon>Fungi</taxon>
        <taxon>Dikarya</taxon>
        <taxon>Ascomycota</taxon>
        <taxon>Pezizomycotina</taxon>
        <taxon>Sordariomycetes</taxon>
        <taxon>Hypocreomycetidae</taxon>
        <taxon>Hypocreales</taxon>
        <taxon>Ophiocordycipitaceae</taxon>
        <taxon>Hirsutella</taxon>
    </lineage>
</organism>
<keyword evidence="11" id="KW-1185">Reference proteome</keyword>
<keyword evidence="6" id="KW-0061">Asparagine biosynthesis</keyword>
<evidence type="ECO:0000313" key="10">
    <source>
        <dbReference type="EMBL" id="KAH0958151.1"/>
    </source>
</evidence>
<dbReference type="GO" id="GO:0004066">
    <property type="term" value="F:asparagine synthase (glutamine-hydrolyzing) activity"/>
    <property type="evidence" value="ECO:0007669"/>
    <property type="project" value="InterPro"/>
</dbReference>
<evidence type="ECO:0000256" key="5">
    <source>
        <dbReference type="PIRNR" id="PIRNR001589"/>
    </source>
</evidence>
<dbReference type="OrthoDB" id="409189at2759"/>
<dbReference type="InterPro" id="IPR029055">
    <property type="entry name" value="Ntn_hydrolases_N"/>
</dbReference>
<feature type="active site" description="For GATase activity" evidence="6">
    <location>
        <position position="2"/>
    </location>
</feature>
<dbReference type="SUPFAM" id="SSF56235">
    <property type="entry name" value="N-terminal nucleophile aminohydrolases (Ntn hydrolases)"/>
    <property type="match status" value="1"/>
</dbReference>
<evidence type="ECO:0000256" key="2">
    <source>
        <dbReference type="ARBA" id="ARBA00022741"/>
    </source>
</evidence>
<dbReference type="SUPFAM" id="SSF52402">
    <property type="entry name" value="Adenine nucleotide alpha hydrolases-like"/>
    <property type="match status" value="1"/>
</dbReference>
<feature type="site" description="Important for beta-aspartyl-AMP intermediate formation" evidence="8">
    <location>
        <position position="378"/>
    </location>
</feature>
<proteinExistence type="inferred from homology"/>
<evidence type="ECO:0000256" key="4">
    <source>
        <dbReference type="ARBA" id="ARBA00022962"/>
    </source>
</evidence>
<gene>
    <name evidence="10" type="ORF">HRG_10846</name>
</gene>
<evidence type="ECO:0000256" key="3">
    <source>
        <dbReference type="ARBA" id="ARBA00022840"/>
    </source>
</evidence>
<dbReference type="EMBL" id="JAIZPD010000017">
    <property type="protein sequence ID" value="KAH0958151.1"/>
    <property type="molecule type" value="Genomic_DNA"/>
</dbReference>
<dbReference type="InterPro" id="IPR017932">
    <property type="entry name" value="GATase_2_dom"/>
</dbReference>
<evidence type="ECO:0000256" key="7">
    <source>
        <dbReference type="PIRSR" id="PIRSR001589-2"/>
    </source>
</evidence>
<dbReference type="GO" id="GO:0005524">
    <property type="term" value="F:ATP binding"/>
    <property type="evidence" value="ECO:0007669"/>
    <property type="project" value="UniProtKB-KW"/>
</dbReference>
<dbReference type="InterPro" id="IPR033738">
    <property type="entry name" value="AsnB_N"/>
</dbReference>